<keyword evidence="3" id="KW-1185">Reference proteome</keyword>
<protein>
    <submittedName>
        <fullName evidence="2">Uncharacterized protein</fullName>
    </submittedName>
</protein>
<evidence type="ECO:0000256" key="1">
    <source>
        <dbReference type="SAM" id="Phobius"/>
    </source>
</evidence>
<dbReference type="Proteomes" id="UP000193920">
    <property type="component" value="Unassembled WGS sequence"/>
</dbReference>
<evidence type="ECO:0000313" key="2">
    <source>
        <dbReference type="EMBL" id="ORY23402.1"/>
    </source>
</evidence>
<keyword evidence="1" id="KW-1133">Transmembrane helix</keyword>
<comment type="caution">
    <text evidence="2">The sequence shown here is derived from an EMBL/GenBank/DDBJ whole genome shotgun (WGS) entry which is preliminary data.</text>
</comment>
<organism evidence="2 3">
    <name type="scientific">Neocallimastix californiae</name>
    <dbReference type="NCBI Taxonomy" id="1754190"/>
    <lineage>
        <taxon>Eukaryota</taxon>
        <taxon>Fungi</taxon>
        <taxon>Fungi incertae sedis</taxon>
        <taxon>Chytridiomycota</taxon>
        <taxon>Chytridiomycota incertae sedis</taxon>
        <taxon>Neocallimastigomycetes</taxon>
        <taxon>Neocallimastigales</taxon>
        <taxon>Neocallimastigaceae</taxon>
        <taxon>Neocallimastix</taxon>
    </lineage>
</organism>
<keyword evidence="1" id="KW-0812">Transmembrane</keyword>
<gene>
    <name evidence="2" type="ORF">LY90DRAFT_706884</name>
</gene>
<keyword evidence="1" id="KW-0472">Membrane</keyword>
<reference evidence="2 3" key="1">
    <citation type="submission" date="2016-08" db="EMBL/GenBank/DDBJ databases">
        <title>A Parts List for Fungal Cellulosomes Revealed by Comparative Genomics.</title>
        <authorList>
            <consortium name="DOE Joint Genome Institute"/>
            <person name="Haitjema C.H."/>
            <person name="Gilmore S.P."/>
            <person name="Henske J.K."/>
            <person name="Solomon K.V."/>
            <person name="De Groot R."/>
            <person name="Kuo A."/>
            <person name="Mondo S.J."/>
            <person name="Salamov A.A."/>
            <person name="Labutti K."/>
            <person name="Zhao Z."/>
            <person name="Chiniquy J."/>
            <person name="Barry K."/>
            <person name="Brewer H.M."/>
            <person name="Purvine S.O."/>
            <person name="Wright A.T."/>
            <person name="Boxma B."/>
            <person name="Van Alen T."/>
            <person name="Hackstein J.H."/>
            <person name="Baker S.E."/>
            <person name="Grigoriev I.V."/>
            <person name="O'Malley M.A."/>
        </authorList>
    </citation>
    <scope>NUCLEOTIDE SEQUENCE [LARGE SCALE GENOMIC DNA]</scope>
    <source>
        <strain evidence="2 3">G1</strain>
    </source>
</reference>
<name>A0A1Y2ALM9_9FUNG</name>
<evidence type="ECO:0000313" key="3">
    <source>
        <dbReference type="Proteomes" id="UP000193920"/>
    </source>
</evidence>
<feature type="transmembrane region" description="Helical" evidence="1">
    <location>
        <begin position="20"/>
        <end position="39"/>
    </location>
</feature>
<dbReference type="AlphaFoldDB" id="A0A1Y2ALM9"/>
<dbReference type="EMBL" id="MCOG01000234">
    <property type="protein sequence ID" value="ORY23402.1"/>
    <property type="molecule type" value="Genomic_DNA"/>
</dbReference>
<accession>A0A1Y2ALM9</accession>
<proteinExistence type="predicted"/>
<sequence length="54" mass="6320">MPIPPRVNELDSFYRKLEFLSAFILIVITVFCLCCAYYCGKSKTTKSYKEFNNN</sequence>